<feature type="compositionally biased region" description="Polar residues" evidence="1">
    <location>
        <begin position="522"/>
        <end position="552"/>
    </location>
</feature>
<feature type="compositionally biased region" description="Polar residues" evidence="1">
    <location>
        <begin position="292"/>
        <end position="329"/>
    </location>
</feature>
<reference evidence="3 4" key="1">
    <citation type="submission" date="2021-07" db="EMBL/GenBank/DDBJ databases">
        <authorList>
            <person name="Imarazene B."/>
            <person name="Zahm M."/>
            <person name="Klopp C."/>
            <person name="Cabau C."/>
            <person name="Beille S."/>
            <person name="Jouanno E."/>
            <person name="Castinel A."/>
            <person name="Lluch J."/>
            <person name="Gil L."/>
            <person name="Kuchtly C."/>
            <person name="Lopez Roques C."/>
            <person name="Donnadieu C."/>
            <person name="Parrinello H."/>
            <person name="Journot L."/>
            <person name="Du K."/>
            <person name="Schartl M."/>
            <person name="Retaux S."/>
            <person name="Guiguen Y."/>
        </authorList>
    </citation>
    <scope>NUCLEOTIDE SEQUENCE [LARGE SCALE GENOMIC DNA]</scope>
    <source>
        <strain evidence="3">Pach_M1</strain>
        <tissue evidence="3">Testis</tissue>
    </source>
</reference>
<feature type="signal peptide" evidence="2">
    <location>
        <begin position="1"/>
        <end position="19"/>
    </location>
</feature>
<evidence type="ECO:0000256" key="1">
    <source>
        <dbReference type="SAM" id="MobiDB-lite"/>
    </source>
</evidence>
<evidence type="ECO:0000313" key="4">
    <source>
        <dbReference type="Proteomes" id="UP000752171"/>
    </source>
</evidence>
<feature type="region of interest" description="Disordered" evidence="1">
    <location>
        <begin position="34"/>
        <end position="88"/>
    </location>
</feature>
<comment type="caution">
    <text evidence="3">The sequence shown here is derived from an EMBL/GenBank/DDBJ whole genome shotgun (WGS) entry which is preliminary data.</text>
</comment>
<dbReference type="EMBL" id="JAICCE010000006">
    <property type="protein sequence ID" value="KAG9275943.1"/>
    <property type="molecule type" value="Genomic_DNA"/>
</dbReference>
<evidence type="ECO:0000256" key="2">
    <source>
        <dbReference type="SAM" id="SignalP"/>
    </source>
</evidence>
<feature type="compositionally biased region" description="Polar residues" evidence="1">
    <location>
        <begin position="114"/>
        <end position="130"/>
    </location>
</feature>
<keyword evidence="3" id="KW-0240">DNA-directed RNA polymerase</keyword>
<keyword evidence="3" id="KW-0804">Transcription</keyword>
<dbReference type="Proteomes" id="UP000752171">
    <property type="component" value="Unassembled WGS sequence"/>
</dbReference>
<proteinExistence type="predicted"/>
<sequence>MERFYFFFLILFLWGNASGIGVWDGRPAQDWRRGGFKSLEDPPSLFPSPSSTPPKCAYRRRPSPFNSVSSHLKPQGPTYGPGYWSGQFNKPVPQSQGDSLYQQDNFGVIDSSKRLSSQTSPQNLQTQYAPASNPVAKSQSSASAFKSPQQGSYGVSSSWHALQGQSIPLASHSRLQTQALRLLPPSQSLASAPKLPPQQGSYGIQSGNFALWRQTSPSASGSTLQTQTSSLATPSQSLESTWLASQRQRIPSFPQSIFETSSLVAPSQSSASASDSSRQGSYGVASSFYTSHGQSISSDTHPTLENQAPRPVTSSQILASGSKPPQQGNYVVPSGWYDASMEQSNPSASQLSQYAPAFKTQSSRLMPPASKGLANLFPSISQSSPDQTVPVFSAQLQTAETRNAAEIGPPSLYTPLQGQDVQASWFDALNQVPAVQTQSSYKPVFQSQGLENRYNFPPQTWVRADPSGLAQWYRVTNAGLEPVQTIEPLFPFQSLEVLYNQAALGNTPPVSQSPNSPVSFGFASQNRGTQTSTQALSPLNPTMLQVGQSPWP</sequence>
<organism evidence="3 4">
    <name type="scientific">Astyanax mexicanus</name>
    <name type="common">Blind cave fish</name>
    <name type="synonym">Astyanax fasciatus mexicanus</name>
    <dbReference type="NCBI Taxonomy" id="7994"/>
    <lineage>
        <taxon>Eukaryota</taxon>
        <taxon>Metazoa</taxon>
        <taxon>Chordata</taxon>
        <taxon>Craniata</taxon>
        <taxon>Vertebrata</taxon>
        <taxon>Euteleostomi</taxon>
        <taxon>Actinopterygii</taxon>
        <taxon>Neopterygii</taxon>
        <taxon>Teleostei</taxon>
        <taxon>Ostariophysi</taxon>
        <taxon>Characiformes</taxon>
        <taxon>Characoidei</taxon>
        <taxon>Acestrorhamphidae</taxon>
        <taxon>Acestrorhamphinae</taxon>
        <taxon>Astyanax</taxon>
    </lineage>
</organism>
<gene>
    <name evidence="3" type="ORF">AMEX_G8188</name>
</gene>
<dbReference type="GO" id="GO:0000428">
    <property type="term" value="C:DNA-directed RNA polymerase complex"/>
    <property type="evidence" value="ECO:0007669"/>
    <property type="project" value="UniProtKB-KW"/>
</dbReference>
<feature type="region of interest" description="Disordered" evidence="1">
    <location>
        <begin position="507"/>
        <end position="552"/>
    </location>
</feature>
<feature type="compositionally biased region" description="Low complexity" evidence="1">
    <location>
        <begin position="136"/>
        <end position="149"/>
    </location>
</feature>
<keyword evidence="2" id="KW-0732">Signal</keyword>
<protein>
    <submittedName>
        <fullName evidence="3">DNA-directed RNA polymerase II subunit RPB1-like isoform X1</fullName>
    </submittedName>
</protein>
<dbReference type="AlphaFoldDB" id="A0A8T2LVI5"/>
<feature type="region of interest" description="Disordered" evidence="1">
    <location>
        <begin position="292"/>
        <end position="333"/>
    </location>
</feature>
<feature type="region of interest" description="Disordered" evidence="1">
    <location>
        <begin position="113"/>
        <end position="149"/>
    </location>
</feature>
<evidence type="ECO:0000313" key="3">
    <source>
        <dbReference type="EMBL" id="KAG9275943.1"/>
    </source>
</evidence>
<feature type="chain" id="PRO_5035748974" evidence="2">
    <location>
        <begin position="20"/>
        <end position="552"/>
    </location>
</feature>
<name>A0A8T2LVI5_ASTMX</name>
<accession>A0A8T2LVI5</accession>
<feature type="compositionally biased region" description="Low complexity" evidence="1">
    <location>
        <begin position="508"/>
        <end position="519"/>
    </location>
</feature>